<dbReference type="AlphaFoldDB" id="A0A3N4IVU0"/>
<evidence type="ECO:0000313" key="2">
    <source>
        <dbReference type="EMBL" id="RPA90099.1"/>
    </source>
</evidence>
<name>A0A3N4IVU0_9PEZI</name>
<evidence type="ECO:0000256" key="1">
    <source>
        <dbReference type="SAM" id="Phobius"/>
    </source>
</evidence>
<reference evidence="2 3" key="1">
    <citation type="journal article" date="2018" name="Nat. Ecol. Evol.">
        <title>Pezizomycetes genomes reveal the molecular basis of ectomycorrhizal truffle lifestyle.</title>
        <authorList>
            <person name="Murat C."/>
            <person name="Payen T."/>
            <person name="Noel B."/>
            <person name="Kuo A."/>
            <person name="Morin E."/>
            <person name="Chen J."/>
            <person name="Kohler A."/>
            <person name="Krizsan K."/>
            <person name="Balestrini R."/>
            <person name="Da Silva C."/>
            <person name="Montanini B."/>
            <person name="Hainaut M."/>
            <person name="Levati E."/>
            <person name="Barry K.W."/>
            <person name="Belfiori B."/>
            <person name="Cichocki N."/>
            <person name="Clum A."/>
            <person name="Dockter R.B."/>
            <person name="Fauchery L."/>
            <person name="Guy J."/>
            <person name="Iotti M."/>
            <person name="Le Tacon F."/>
            <person name="Lindquist E.A."/>
            <person name="Lipzen A."/>
            <person name="Malagnac F."/>
            <person name="Mello A."/>
            <person name="Molinier V."/>
            <person name="Miyauchi S."/>
            <person name="Poulain J."/>
            <person name="Riccioni C."/>
            <person name="Rubini A."/>
            <person name="Sitrit Y."/>
            <person name="Splivallo R."/>
            <person name="Traeger S."/>
            <person name="Wang M."/>
            <person name="Zifcakova L."/>
            <person name="Wipf D."/>
            <person name="Zambonelli A."/>
            <person name="Paolocci F."/>
            <person name="Nowrousian M."/>
            <person name="Ottonello S."/>
            <person name="Baldrian P."/>
            <person name="Spatafora J.W."/>
            <person name="Henrissat B."/>
            <person name="Nagy L.G."/>
            <person name="Aury J.M."/>
            <person name="Wincker P."/>
            <person name="Grigoriev I.V."/>
            <person name="Bonfante P."/>
            <person name="Martin F.M."/>
        </authorList>
    </citation>
    <scope>NUCLEOTIDE SEQUENCE [LARGE SCALE GENOMIC DNA]</scope>
    <source>
        <strain evidence="2 3">120613-1</strain>
    </source>
</reference>
<accession>A0A3N4IVU0</accession>
<organism evidence="2 3">
    <name type="scientific">Choiromyces venosus 120613-1</name>
    <dbReference type="NCBI Taxonomy" id="1336337"/>
    <lineage>
        <taxon>Eukaryota</taxon>
        <taxon>Fungi</taxon>
        <taxon>Dikarya</taxon>
        <taxon>Ascomycota</taxon>
        <taxon>Pezizomycotina</taxon>
        <taxon>Pezizomycetes</taxon>
        <taxon>Pezizales</taxon>
        <taxon>Tuberaceae</taxon>
        <taxon>Choiromyces</taxon>
    </lineage>
</organism>
<protein>
    <submittedName>
        <fullName evidence="2">Uncharacterized protein</fullName>
    </submittedName>
</protein>
<keyword evidence="1" id="KW-0472">Membrane</keyword>
<dbReference type="Proteomes" id="UP000276215">
    <property type="component" value="Unassembled WGS sequence"/>
</dbReference>
<gene>
    <name evidence="2" type="ORF">L873DRAFT_502861</name>
</gene>
<proteinExistence type="predicted"/>
<dbReference type="EMBL" id="ML120541">
    <property type="protein sequence ID" value="RPA90099.1"/>
    <property type="molecule type" value="Genomic_DNA"/>
</dbReference>
<feature type="transmembrane region" description="Helical" evidence="1">
    <location>
        <begin position="67"/>
        <end position="89"/>
    </location>
</feature>
<keyword evidence="1" id="KW-0812">Transmembrane</keyword>
<evidence type="ECO:0000313" key="3">
    <source>
        <dbReference type="Proteomes" id="UP000276215"/>
    </source>
</evidence>
<keyword evidence="3" id="KW-1185">Reference proteome</keyword>
<sequence>MIFQYCHAPDSSLRHVWLCGISLLVLASFWVREEGKVFPGPIELFGPRQLPSMVPDYKFQTNRGTQAWHLIVVIPQLPPSAAFPILAIWKVPRAKEADRPRSALVSFCDGESLTYQVCMLGFSTGGRR</sequence>
<keyword evidence="1" id="KW-1133">Transmembrane helix</keyword>
<feature type="transmembrane region" description="Helical" evidence="1">
    <location>
        <begin position="12"/>
        <end position="31"/>
    </location>
</feature>